<dbReference type="Pfam" id="PF14398">
    <property type="entry name" value="ATPgrasp_YheCD"/>
    <property type="match status" value="1"/>
</dbReference>
<sequence>MGHARVMIQIASERSFPPRANMMMSHSLIKRLSLSRSPIWVTYGSAANPAFIVPLHNHASIIRISIRLANQLKISSQRTVNVHFDTATRCLRFGPILGILMNEDIEGREAQQFGTMTRFLEECAQRCNTQGVCMTVVAPDRININTKSLKGWILDNKQWVLTESPLPDVLYNRITSRKLEKKVELREKIATLQHSYGIPIFNETFLNKQEVHDMLYQDIAMRRILPETYLYQPARLKSMLEKYRTVYLKPCNGSLGQGIIRITRHQRQFVCQYSEVTGTVTRVCSGLKELARQLARKMVNSRYIIQQGLYLVTWDSRPVDFRVLVQKDRRGKWSVTSSVARIANSQHIVSNLARGGTIRKAAEVLAGLQMDNKPALSHIRNTALTIAHTFEQLVQGHFAELGIDLVLDRQGRLWLIELNSKPSKTDDTITTPSLTIRPSVNRLIDYTLFITGWFQRFRQNRTSLQPKGSRRKTR</sequence>
<dbReference type="EMBL" id="CP048104">
    <property type="protein sequence ID" value="QKG83930.1"/>
    <property type="molecule type" value="Genomic_DNA"/>
</dbReference>
<evidence type="ECO:0000313" key="2">
    <source>
        <dbReference type="Proteomes" id="UP000503088"/>
    </source>
</evidence>
<reference evidence="1 2" key="1">
    <citation type="submission" date="2020-01" db="EMBL/GenBank/DDBJ databases">
        <authorList>
            <person name="Gulvik C.A."/>
            <person name="Batra D.G."/>
        </authorList>
    </citation>
    <scope>NUCLEOTIDE SEQUENCE [LARGE SCALE GENOMIC DNA]</scope>
    <source>
        <strain evidence="1 2">W9323</strain>
    </source>
</reference>
<dbReference type="RefSeq" id="WP_173221133.1">
    <property type="nucleotide sequence ID" value="NZ_CP048104.1"/>
</dbReference>
<protein>
    <submittedName>
        <fullName evidence="1">YheC/YheD family protein</fullName>
    </submittedName>
</protein>
<dbReference type="Proteomes" id="UP000503088">
    <property type="component" value="Chromosome"/>
</dbReference>
<dbReference type="AlphaFoldDB" id="A0A7D4BIW0"/>
<accession>A0A7D4BIW0</accession>
<dbReference type="SUPFAM" id="SSF56059">
    <property type="entry name" value="Glutathione synthetase ATP-binding domain-like"/>
    <property type="match status" value="1"/>
</dbReference>
<organism evidence="1 2">
    <name type="scientific">Kroppenstedtia pulmonis</name>
    <dbReference type="NCBI Taxonomy" id="1380685"/>
    <lineage>
        <taxon>Bacteria</taxon>
        <taxon>Bacillati</taxon>
        <taxon>Bacillota</taxon>
        <taxon>Bacilli</taxon>
        <taxon>Bacillales</taxon>
        <taxon>Thermoactinomycetaceae</taxon>
        <taxon>Kroppenstedtia</taxon>
    </lineage>
</organism>
<keyword evidence="2" id="KW-1185">Reference proteome</keyword>
<evidence type="ECO:0000313" key="1">
    <source>
        <dbReference type="EMBL" id="QKG83930.1"/>
    </source>
</evidence>
<proteinExistence type="predicted"/>
<gene>
    <name evidence="1" type="ORF">GXN76_05190</name>
</gene>
<dbReference type="KEGG" id="kpul:GXN76_05190"/>
<dbReference type="Gene3D" id="3.30.470.20">
    <property type="entry name" value="ATP-grasp fold, B domain"/>
    <property type="match status" value="1"/>
</dbReference>
<dbReference type="InterPro" id="IPR026838">
    <property type="entry name" value="YheC/D"/>
</dbReference>
<name>A0A7D4BIW0_9BACL</name>